<comment type="caution">
    <text evidence="2">The sequence shown here is derived from an EMBL/GenBank/DDBJ whole genome shotgun (WGS) entry which is preliminary data.</text>
</comment>
<name>A0A7J5XD31_DISMA</name>
<dbReference type="GO" id="GO:0008157">
    <property type="term" value="F:protein phosphatase 1 binding"/>
    <property type="evidence" value="ECO:0007669"/>
    <property type="project" value="TreeGrafter"/>
</dbReference>
<evidence type="ECO:0000256" key="1">
    <source>
        <dbReference type="SAM" id="MobiDB-lite"/>
    </source>
</evidence>
<evidence type="ECO:0000313" key="2">
    <source>
        <dbReference type="EMBL" id="KAF3834477.1"/>
    </source>
</evidence>
<sequence>MLLGSFKKYVLKSQGVSRMCRTVHMNQTQSRMNPCPRIIPLDEDSSMGDDGYAEPMDTQPGSMAPGESSKLPPVLANLMGNLNNSSRSPQTNPVSSPVAPTVNVQELLTSIMGASGNQSTEDLIKQPNFSDKIKQLLGSLQQTRTRTPTDLHQSTRVCWVTVRA</sequence>
<dbReference type="PANTHER" id="PTHR46557:SF1">
    <property type="entry name" value="SERINE_THREONINE-PROTEIN PHOSPHATASE 1 REGULATORY SUBUNIT 10"/>
    <property type="match status" value="1"/>
</dbReference>
<dbReference type="GO" id="GO:0000785">
    <property type="term" value="C:chromatin"/>
    <property type="evidence" value="ECO:0007669"/>
    <property type="project" value="TreeGrafter"/>
</dbReference>
<reference evidence="2 3" key="1">
    <citation type="submission" date="2020-03" db="EMBL/GenBank/DDBJ databases">
        <title>Dissostichus mawsoni Genome sequencing and assembly.</title>
        <authorList>
            <person name="Park H."/>
        </authorList>
    </citation>
    <scope>NUCLEOTIDE SEQUENCE [LARGE SCALE GENOMIC DNA]</scope>
    <source>
        <strain evidence="2">DM0001</strain>
        <tissue evidence="2">Muscle</tissue>
    </source>
</reference>
<dbReference type="PANTHER" id="PTHR46557">
    <property type="entry name" value="SERINE/THREONINE-PROTEIN PHOSPHATASE 1 REGULATORY SUBUNIT 10-RELATED"/>
    <property type="match status" value="1"/>
</dbReference>
<dbReference type="EMBL" id="JAAKFY010000026">
    <property type="protein sequence ID" value="KAF3834477.1"/>
    <property type="molecule type" value="Genomic_DNA"/>
</dbReference>
<evidence type="ECO:0000313" key="3">
    <source>
        <dbReference type="Proteomes" id="UP000518266"/>
    </source>
</evidence>
<keyword evidence="3" id="KW-1185">Reference proteome</keyword>
<accession>A0A7J5XD31</accession>
<protein>
    <submittedName>
        <fullName evidence="2">Uncharacterized protein</fullName>
    </submittedName>
</protein>
<dbReference type="Proteomes" id="UP000518266">
    <property type="component" value="Unassembled WGS sequence"/>
</dbReference>
<proteinExistence type="predicted"/>
<feature type="region of interest" description="Disordered" evidence="1">
    <location>
        <begin position="44"/>
        <end position="77"/>
    </location>
</feature>
<dbReference type="OrthoDB" id="10574175at2759"/>
<dbReference type="AlphaFoldDB" id="A0A7J5XD31"/>
<organism evidence="2 3">
    <name type="scientific">Dissostichus mawsoni</name>
    <name type="common">Antarctic cod</name>
    <dbReference type="NCBI Taxonomy" id="36200"/>
    <lineage>
        <taxon>Eukaryota</taxon>
        <taxon>Metazoa</taxon>
        <taxon>Chordata</taxon>
        <taxon>Craniata</taxon>
        <taxon>Vertebrata</taxon>
        <taxon>Euteleostomi</taxon>
        <taxon>Actinopterygii</taxon>
        <taxon>Neopterygii</taxon>
        <taxon>Teleostei</taxon>
        <taxon>Neoteleostei</taxon>
        <taxon>Acanthomorphata</taxon>
        <taxon>Eupercaria</taxon>
        <taxon>Perciformes</taxon>
        <taxon>Notothenioidei</taxon>
        <taxon>Nototheniidae</taxon>
        <taxon>Dissostichus</taxon>
    </lineage>
</organism>
<dbReference type="GO" id="GO:0072357">
    <property type="term" value="C:PTW/PP1 phosphatase complex"/>
    <property type="evidence" value="ECO:0007669"/>
    <property type="project" value="TreeGrafter"/>
</dbReference>
<gene>
    <name evidence="2" type="ORF">F7725_025681</name>
</gene>